<dbReference type="Proteomes" id="UP000703269">
    <property type="component" value="Unassembled WGS sequence"/>
</dbReference>
<keyword evidence="3" id="KW-1185">Reference proteome</keyword>
<evidence type="ECO:0000256" key="1">
    <source>
        <dbReference type="SAM" id="MobiDB-lite"/>
    </source>
</evidence>
<proteinExistence type="predicted"/>
<dbReference type="AlphaFoldDB" id="A0A9P3GGQ6"/>
<name>A0A9P3GGQ6_9APHY</name>
<comment type="caution">
    <text evidence="2">The sequence shown here is derived from an EMBL/GenBank/DDBJ whole genome shotgun (WGS) entry which is preliminary data.</text>
</comment>
<feature type="region of interest" description="Disordered" evidence="1">
    <location>
        <begin position="88"/>
        <end position="107"/>
    </location>
</feature>
<protein>
    <submittedName>
        <fullName evidence="2">Uncharacterized protein</fullName>
    </submittedName>
</protein>
<sequence>MRTRPGPAAETPGNCLIPQSDWLAQFPEPSVYSQLSRLPALSPALLPPSSSDRASLRHPFRRRKYSLRRVAASAAPAFLPTVAALQPSASQDRRPCSRSFARRAPNRGRRFLTTMPCI</sequence>
<evidence type="ECO:0000313" key="3">
    <source>
        <dbReference type="Proteomes" id="UP000703269"/>
    </source>
</evidence>
<organism evidence="2 3">
    <name type="scientific">Phanerochaete sordida</name>
    <dbReference type="NCBI Taxonomy" id="48140"/>
    <lineage>
        <taxon>Eukaryota</taxon>
        <taxon>Fungi</taxon>
        <taxon>Dikarya</taxon>
        <taxon>Basidiomycota</taxon>
        <taxon>Agaricomycotina</taxon>
        <taxon>Agaricomycetes</taxon>
        <taxon>Polyporales</taxon>
        <taxon>Phanerochaetaceae</taxon>
        <taxon>Phanerochaete</taxon>
    </lineage>
</organism>
<dbReference type="EMBL" id="BPQB01000041">
    <property type="protein sequence ID" value="GJE94613.1"/>
    <property type="molecule type" value="Genomic_DNA"/>
</dbReference>
<evidence type="ECO:0000313" key="2">
    <source>
        <dbReference type="EMBL" id="GJE94613.1"/>
    </source>
</evidence>
<reference evidence="2 3" key="1">
    <citation type="submission" date="2021-08" db="EMBL/GenBank/DDBJ databases">
        <title>Draft Genome Sequence of Phanerochaete sordida strain YK-624.</title>
        <authorList>
            <person name="Mori T."/>
            <person name="Dohra H."/>
            <person name="Suzuki T."/>
            <person name="Kawagishi H."/>
            <person name="Hirai H."/>
        </authorList>
    </citation>
    <scope>NUCLEOTIDE SEQUENCE [LARGE SCALE GENOMIC DNA]</scope>
    <source>
        <strain evidence="2 3">YK-624</strain>
    </source>
</reference>
<accession>A0A9P3GGQ6</accession>
<gene>
    <name evidence="2" type="ORF">PsYK624_107840</name>
</gene>